<dbReference type="STRING" id="536979.SAMN04488055_4961"/>
<name>A0A1N6K2N0_9BACT</name>
<evidence type="ECO:0008006" key="4">
    <source>
        <dbReference type="Google" id="ProtNLM"/>
    </source>
</evidence>
<dbReference type="EMBL" id="FSRA01000002">
    <property type="protein sequence ID" value="SIO50838.1"/>
    <property type="molecule type" value="Genomic_DNA"/>
</dbReference>
<protein>
    <recommendedName>
        <fullName evidence="4">DUF4199 domain-containing protein</fullName>
    </recommendedName>
</protein>
<accession>A0A1N6K2N0</accession>
<gene>
    <name evidence="2" type="ORF">SAMN04488055_4961</name>
</gene>
<proteinExistence type="predicted"/>
<dbReference type="OrthoDB" id="670205at2"/>
<evidence type="ECO:0000256" key="1">
    <source>
        <dbReference type="SAM" id="Phobius"/>
    </source>
</evidence>
<keyword evidence="1" id="KW-1133">Transmembrane helix</keyword>
<dbReference type="RefSeq" id="WP_074242235.1">
    <property type="nucleotide sequence ID" value="NZ_FSRA01000002.1"/>
</dbReference>
<dbReference type="Proteomes" id="UP000185003">
    <property type="component" value="Unassembled WGS sequence"/>
</dbReference>
<evidence type="ECO:0000313" key="2">
    <source>
        <dbReference type="EMBL" id="SIO50838.1"/>
    </source>
</evidence>
<feature type="transmembrane region" description="Helical" evidence="1">
    <location>
        <begin position="39"/>
        <end position="60"/>
    </location>
</feature>
<organism evidence="2 3">
    <name type="scientific">Chitinophaga niabensis</name>
    <dbReference type="NCBI Taxonomy" id="536979"/>
    <lineage>
        <taxon>Bacteria</taxon>
        <taxon>Pseudomonadati</taxon>
        <taxon>Bacteroidota</taxon>
        <taxon>Chitinophagia</taxon>
        <taxon>Chitinophagales</taxon>
        <taxon>Chitinophagaceae</taxon>
        <taxon>Chitinophaga</taxon>
    </lineage>
</organism>
<feature type="transmembrane region" description="Helical" evidence="1">
    <location>
        <begin position="12"/>
        <end position="33"/>
    </location>
</feature>
<keyword evidence="1" id="KW-0812">Transmembrane</keyword>
<evidence type="ECO:0000313" key="3">
    <source>
        <dbReference type="Proteomes" id="UP000185003"/>
    </source>
</evidence>
<feature type="transmembrane region" description="Helical" evidence="1">
    <location>
        <begin position="133"/>
        <end position="156"/>
    </location>
</feature>
<reference evidence="2 3" key="1">
    <citation type="submission" date="2016-11" db="EMBL/GenBank/DDBJ databases">
        <authorList>
            <person name="Jaros S."/>
            <person name="Januszkiewicz K."/>
            <person name="Wedrychowicz H."/>
        </authorList>
    </citation>
    <scope>NUCLEOTIDE SEQUENCE [LARGE SCALE GENOMIC DNA]</scope>
    <source>
        <strain evidence="2 3">DSM 24787</strain>
    </source>
</reference>
<sequence length="175" mass="19466">MSFSFGFFRFLTYGNLFVVGFFVLMALMALLIVPNMSAMVATMFTIGIVFIHNILCLHLQKAVKDPEVAISSNFYTFIIILSVLSFLYSIYIFFSVGAMMAISEADFIKMVDANSMQGAEKPPPGMISAIRKVVFGLIGIHGLAIAANAVLSLIFLRKWKKEQVAREEEETTLDI</sequence>
<feature type="transmembrane region" description="Helical" evidence="1">
    <location>
        <begin position="72"/>
        <end position="94"/>
    </location>
</feature>
<keyword evidence="3" id="KW-1185">Reference proteome</keyword>
<dbReference type="AlphaFoldDB" id="A0A1N6K2N0"/>
<keyword evidence="1" id="KW-0472">Membrane</keyword>